<organism evidence="2">
    <name type="scientific">Aspergillus niger</name>
    <dbReference type="NCBI Taxonomy" id="5061"/>
    <lineage>
        <taxon>Eukaryota</taxon>
        <taxon>Fungi</taxon>
        <taxon>Dikarya</taxon>
        <taxon>Ascomycota</taxon>
        <taxon>Pezizomycotina</taxon>
        <taxon>Eurotiomycetes</taxon>
        <taxon>Eurotiomycetidae</taxon>
        <taxon>Eurotiales</taxon>
        <taxon>Aspergillaceae</taxon>
        <taxon>Aspergillus</taxon>
        <taxon>Aspergillus subgen. Circumdati</taxon>
    </lineage>
</organism>
<name>A0AAJ8DZ28_ASPNG</name>
<protein>
    <submittedName>
        <fullName evidence="2">Uncharacterized protein</fullName>
    </submittedName>
</protein>
<accession>A0AAJ8DZ28</accession>
<gene>
    <name evidence="2" type="ORF">An09g04720</name>
</gene>
<dbReference type="KEGG" id="ang:An09g04720"/>
<sequence>MSDIVGNTGTPDYTGEKVTLTAFRGPASQIPPSSRRQSLALLRKEPCGNFCHHIVNLNPPVYRSPAVAASSERVVVPRNPAIDNTSLGPPTPPPRFASRRKLPVDYLRPRDSASPPNQIQKSENTTGGVCQKPDCQSQLLVVCELFRKWRDLAVTERSYQQQKAGGILRGQLQLQATIRA</sequence>
<dbReference type="AlphaFoldDB" id="A0AAJ8DZ28"/>
<evidence type="ECO:0000256" key="1">
    <source>
        <dbReference type="SAM" id="MobiDB-lite"/>
    </source>
</evidence>
<dbReference type="GeneID" id="84592047"/>
<feature type="region of interest" description="Disordered" evidence="1">
    <location>
        <begin position="79"/>
        <end position="130"/>
    </location>
</feature>
<dbReference type="RefSeq" id="XP_059601413.1">
    <property type="nucleotide sequence ID" value="XM_059749795.1"/>
</dbReference>
<reference evidence="2" key="2">
    <citation type="submission" date="2025-08" db="UniProtKB">
        <authorList>
            <consortium name="RefSeq"/>
        </authorList>
    </citation>
    <scope>IDENTIFICATION</scope>
</reference>
<proteinExistence type="predicted"/>
<reference evidence="2" key="1">
    <citation type="submission" date="2025-02" db="EMBL/GenBank/DDBJ databases">
        <authorList>
            <consortium name="NCBI Genome Project"/>
        </authorList>
    </citation>
    <scope>NUCLEOTIDE SEQUENCE</scope>
</reference>
<feature type="compositionally biased region" description="Polar residues" evidence="1">
    <location>
        <begin position="114"/>
        <end position="130"/>
    </location>
</feature>
<evidence type="ECO:0000313" key="2">
    <source>
        <dbReference type="RefSeq" id="XP_059601413.1"/>
    </source>
</evidence>
<dbReference type="VEuPathDB" id="FungiDB:An09g04720"/>